<sequence>MRLTITIFIYSTLAFVAKIADSQATCGLINVTSSPENRFRIPAASDHLIDKTLIWEHPLFGEINTTLAESHPHFIYVDATRTVSLYRFYSNEKTRLFTRDMETREVIRNVNIYCSDGTIEKYYFEIPLQDITPPEFREPFYSMNITTNWGSERPISEGQVIIVADNDYELGIEDLDKNLRFESSPGVLNVVPRKLSGENEPNPEMFYYQLDLYFKEGVNLPPGTLQLGLSASDDSNNSHGQTTPSSCGLVGITSSENSRYRIPVISDYLQKDEILWRHRFFGVVNATAGSGHAHFKYIDATRTTSEYRLKANTLTRHFARDFSSRLAIRDFTLTCYNGDLSRNYIEIPMQDMTPPEFSQPNYTMHVPQNWDITKPISEGQFIIISDNAYELGLESPETNLNFTTPSIPEFLEIKPIKMWVQPKPEKFYYRLDVFIKKNVSIPPSGIHHVPLSASDEFNSGTTTLIINITD</sequence>
<organism evidence="2 3">
    <name type="scientific">Orchesella cincta</name>
    <name type="common">Springtail</name>
    <name type="synonym">Podura cincta</name>
    <dbReference type="NCBI Taxonomy" id="48709"/>
    <lineage>
        <taxon>Eukaryota</taxon>
        <taxon>Metazoa</taxon>
        <taxon>Ecdysozoa</taxon>
        <taxon>Arthropoda</taxon>
        <taxon>Hexapoda</taxon>
        <taxon>Collembola</taxon>
        <taxon>Entomobryomorpha</taxon>
        <taxon>Entomobryoidea</taxon>
        <taxon>Orchesellidae</taxon>
        <taxon>Orchesellinae</taxon>
        <taxon>Orchesella</taxon>
    </lineage>
</organism>
<keyword evidence="3" id="KW-1185">Reference proteome</keyword>
<evidence type="ECO:0000313" key="3">
    <source>
        <dbReference type="Proteomes" id="UP000094527"/>
    </source>
</evidence>
<feature type="chain" id="PRO_5008904872" evidence="1">
    <location>
        <begin position="23"/>
        <end position="470"/>
    </location>
</feature>
<evidence type="ECO:0000256" key="1">
    <source>
        <dbReference type="SAM" id="SignalP"/>
    </source>
</evidence>
<dbReference type="EMBL" id="LJIJ01000303">
    <property type="protein sequence ID" value="ODM99043.1"/>
    <property type="molecule type" value="Genomic_DNA"/>
</dbReference>
<feature type="signal peptide" evidence="1">
    <location>
        <begin position="1"/>
        <end position="22"/>
    </location>
</feature>
<dbReference type="AlphaFoldDB" id="A0A1D2N176"/>
<comment type="caution">
    <text evidence="2">The sequence shown here is derived from an EMBL/GenBank/DDBJ whole genome shotgun (WGS) entry which is preliminary data.</text>
</comment>
<keyword evidence="1" id="KW-0732">Signal</keyword>
<accession>A0A1D2N176</accession>
<name>A0A1D2N176_ORCCI</name>
<reference evidence="2 3" key="1">
    <citation type="journal article" date="2016" name="Genome Biol. Evol.">
        <title>Gene Family Evolution Reflects Adaptation to Soil Environmental Stressors in the Genome of the Collembolan Orchesella cincta.</title>
        <authorList>
            <person name="Faddeeva-Vakhrusheva A."/>
            <person name="Derks M.F."/>
            <person name="Anvar S.Y."/>
            <person name="Agamennone V."/>
            <person name="Suring W."/>
            <person name="Smit S."/>
            <person name="van Straalen N.M."/>
            <person name="Roelofs D."/>
        </authorList>
    </citation>
    <scope>NUCLEOTIDE SEQUENCE [LARGE SCALE GENOMIC DNA]</scope>
    <source>
        <tissue evidence="2">Mixed pool</tissue>
    </source>
</reference>
<dbReference type="Proteomes" id="UP000094527">
    <property type="component" value="Unassembled WGS sequence"/>
</dbReference>
<gene>
    <name evidence="2" type="ORF">Ocin01_07642</name>
</gene>
<evidence type="ECO:0000313" key="2">
    <source>
        <dbReference type="EMBL" id="ODM99043.1"/>
    </source>
</evidence>
<protein>
    <submittedName>
        <fullName evidence="2">Uncharacterized protein</fullName>
    </submittedName>
</protein>
<proteinExistence type="predicted"/>